<proteinExistence type="predicted"/>
<gene>
    <name evidence="2" type="ORF">IU470_08120</name>
</gene>
<feature type="region of interest" description="Disordered" evidence="1">
    <location>
        <begin position="1"/>
        <end position="33"/>
    </location>
</feature>
<organism evidence="2 3">
    <name type="scientific">Nocardia abscessus</name>
    <dbReference type="NCBI Taxonomy" id="120957"/>
    <lineage>
        <taxon>Bacteria</taxon>
        <taxon>Bacillati</taxon>
        <taxon>Actinomycetota</taxon>
        <taxon>Actinomycetes</taxon>
        <taxon>Mycobacteriales</taxon>
        <taxon>Nocardiaceae</taxon>
        <taxon>Nocardia</taxon>
    </lineage>
</organism>
<accession>A0ABS0C8T5</accession>
<name>A0ABS0C8T5_9NOCA</name>
<reference evidence="2 3" key="1">
    <citation type="submission" date="2020-10" db="EMBL/GenBank/DDBJ databases">
        <title>Identification of Nocardia species via Next-generation sequencing and recognition of intraspecies genetic diversity.</title>
        <authorList>
            <person name="Li P."/>
            <person name="Li P."/>
            <person name="Lu B."/>
        </authorList>
    </citation>
    <scope>NUCLEOTIDE SEQUENCE [LARGE SCALE GENOMIC DNA]</scope>
    <source>
        <strain evidence="2 3">N-11</strain>
    </source>
</reference>
<comment type="caution">
    <text evidence="2">The sequence shown here is derived from an EMBL/GenBank/DDBJ whole genome shotgun (WGS) entry which is preliminary data.</text>
</comment>
<keyword evidence="3" id="KW-1185">Reference proteome</keyword>
<evidence type="ECO:0000313" key="2">
    <source>
        <dbReference type="EMBL" id="MBF6225074.1"/>
    </source>
</evidence>
<sequence length="120" mass="13569">MNPDRAAREARKRQRDPQAIEARNRRLNKMSKDSRDLLESVADRLPPDLVDSYRTYSDVGEWAMLVDALCASLIKRRIPVTEAERDAVANVLGQFNPPVEGYRYLSDPQGVLSELNVVTA</sequence>
<evidence type="ECO:0000256" key="1">
    <source>
        <dbReference type="SAM" id="MobiDB-lite"/>
    </source>
</evidence>
<evidence type="ECO:0000313" key="3">
    <source>
        <dbReference type="Proteomes" id="UP000807309"/>
    </source>
</evidence>
<dbReference type="Proteomes" id="UP000807309">
    <property type="component" value="Unassembled WGS sequence"/>
</dbReference>
<protein>
    <submittedName>
        <fullName evidence="2">Uncharacterized protein</fullName>
    </submittedName>
</protein>
<dbReference type="EMBL" id="JADLRE010000005">
    <property type="protein sequence ID" value="MBF6225074.1"/>
    <property type="molecule type" value="Genomic_DNA"/>
</dbReference>
<dbReference type="RefSeq" id="WP_195032380.1">
    <property type="nucleotide sequence ID" value="NZ_JADLRE010000005.1"/>
</dbReference>